<dbReference type="PANTHER" id="PTHR23098">
    <property type="entry name" value="AGAP001331-PA-RELATED"/>
    <property type="match status" value="1"/>
</dbReference>
<dbReference type="PROSITE" id="PS50090">
    <property type="entry name" value="MYB_LIKE"/>
    <property type="match status" value="1"/>
</dbReference>
<dbReference type="RefSeq" id="XP_006011077.1">
    <property type="nucleotide sequence ID" value="XM_006011015.3"/>
</dbReference>
<organism evidence="3 4">
    <name type="scientific">Latimeria chalumnae</name>
    <name type="common">Coelacanth</name>
    <dbReference type="NCBI Taxonomy" id="7897"/>
    <lineage>
        <taxon>Eukaryota</taxon>
        <taxon>Metazoa</taxon>
        <taxon>Chordata</taxon>
        <taxon>Craniata</taxon>
        <taxon>Vertebrata</taxon>
        <taxon>Euteleostomi</taxon>
        <taxon>Coelacanthiformes</taxon>
        <taxon>Coelacanthidae</taxon>
        <taxon>Latimeria</taxon>
    </lineage>
</organism>
<reference evidence="4" key="1">
    <citation type="submission" date="2011-08" db="EMBL/GenBank/DDBJ databases">
        <title>The draft genome of Latimeria chalumnae.</title>
        <authorList>
            <person name="Di Palma F."/>
            <person name="Alfoldi J."/>
            <person name="Johnson J."/>
            <person name="Berlin A."/>
            <person name="Gnerre S."/>
            <person name="Jaffe D."/>
            <person name="MacCallum I."/>
            <person name="Young S."/>
            <person name="Walker B.J."/>
            <person name="Lander E."/>
            <person name="Lindblad-Toh K."/>
        </authorList>
    </citation>
    <scope>NUCLEOTIDE SEQUENCE [LARGE SCALE GENOMIC DNA]</scope>
    <source>
        <strain evidence="4">Wild caught</strain>
    </source>
</reference>
<dbReference type="KEGG" id="lcm:102345628"/>
<dbReference type="GeneID" id="102345628"/>
<evidence type="ECO:0000256" key="1">
    <source>
        <dbReference type="SAM" id="Coils"/>
    </source>
</evidence>
<dbReference type="GO" id="GO:0005634">
    <property type="term" value="C:nucleus"/>
    <property type="evidence" value="ECO:0007669"/>
    <property type="project" value="TreeGrafter"/>
</dbReference>
<proteinExistence type="predicted"/>
<dbReference type="AlphaFoldDB" id="M3XJG6"/>
<dbReference type="EMBL" id="AFYH01225387">
    <property type="status" value="NOT_ANNOTATED_CDS"/>
    <property type="molecule type" value="Genomic_DNA"/>
</dbReference>
<dbReference type="eggNOG" id="ENOG502SEGD">
    <property type="taxonomic scope" value="Eukaryota"/>
</dbReference>
<gene>
    <name evidence="3" type="primary">SI:CH211-107P11.3</name>
</gene>
<keyword evidence="1" id="KW-0175">Coiled coil</keyword>
<dbReference type="Ensembl" id="ENSLACT00000026499.1">
    <property type="protein sequence ID" value="ENSLACP00000022872.1"/>
    <property type="gene ID" value="ENSLACG00000022558.1"/>
</dbReference>
<evidence type="ECO:0000259" key="2">
    <source>
        <dbReference type="PROSITE" id="PS50090"/>
    </source>
</evidence>
<reference evidence="3" key="3">
    <citation type="submission" date="2025-09" db="UniProtKB">
        <authorList>
            <consortium name="Ensembl"/>
        </authorList>
    </citation>
    <scope>IDENTIFICATION</scope>
</reference>
<feature type="domain" description="Myb-like" evidence="2">
    <location>
        <begin position="2"/>
        <end position="76"/>
    </location>
</feature>
<feature type="coiled-coil region" evidence="1">
    <location>
        <begin position="185"/>
        <end position="219"/>
    </location>
</feature>
<evidence type="ECO:0000313" key="4">
    <source>
        <dbReference type="Proteomes" id="UP000008672"/>
    </source>
</evidence>
<accession>M3XJG6</accession>
<dbReference type="OMA" id="WEEITRA"/>
<name>M3XJG6_LATCH</name>
<dbReference type="InterPro" id="IPR001005">
    <property type="entry name" value="SANT/Myb"/>
</dbReference>
<reference evidence="3" key="2">
    <citation type="submission" date="2025-08" db="UniProtKB">
        <authorList>
            <consortium name="Ensembl"/>
        </authorList>
    </citation>
    <scope>IDENTIFICATION</scope>
</reference>
<keyword evidence="4" id="KW-1185">Reference proteome</keyword>
<dbReference type="PANTHER" id="PTHR23098:SF16">
    <property type="entry name" value="REGULATORY PROTEIN ZESTE"/>
    <property type="match status" value="1"/>
</dbReference>
<evidence type="ECO:0000313" key="3">
    <source>
        <dbReference type="Ensembl" id="ENSLACP00000022872.1"/>
    </source>
</evidence>
<dbReference type="OrthoDB" id="3066195at2759"/>
<dbReference type="Proteomes" id="UP000008672">
    <property type="component" value="Unassembled WGS sequence"/>
</dbReference>
<dbReference type="EMBL" id="AFYH01225386">
    <property type="status" value="NOT_ANNOTATED_CDS"/>
    <property type="molecule type" value="Genomic_DNA"/>
</dbReference>
<dbReference type="HOGENOM" id="CLU_1128752_0_0_1"/>
<dbReference type="Pfam" id="PF13873">
    <property type="entry name" value="Myb_DNA-bind_5"/>
    <property type="match status" value="1"/>
</dbReference>
<protein>
    <recommendedName>
        <fullName evidence="2">Myb-like domain-containing protein</fullName>
    </recommendedName>
</protein>
<dbReference type="InterPro" id="IPR028002">
    <property type="entry name" value="Myb_DNA-bind_5"/>
</dbReference>
<sequence length="246" mass="28239">MTEKKRNPNWSEEEKTILLREYEKRKHILTARSNPLITLAIKQNQWEEITRAINTHSFMSLGRTVQEVKKKYENLSTRARKEYNEFKKISGATGGDAGPEPLSKVTKLVLELFGEDSPALAEIPSRLGSTRPSEIKNEAVENVLESPKRQDAIKRLQSKRAGSAVTDVVPEEKKKQSEEIFFLQKEVLQLKKTKLKLEIEKLTTERNNLKLKNIILNHKVHDLIQSGKICHVDNEIISSFTQRASR</sequence>
<dbReference type="InParanoid" id="M3XJG6"/>